<dbReference type="Proteomes" id="UP001499851">
    <property type="component" value="Unassembled WGS sequence"/>
</dbReference>
<dbReference type="RefSeq" id="WP_344485023.1">
    <property type="nucleotide sequence ID" value="NZ_BAAAQF010000005.1"/>
</dbReference>
<evidence type="ECO:0000256" key="1">
    <source>
        <dbReference type="SAM" id="Phobius"/>
    </source>
</evidence>
<feature type="transmembrane region" description="Helical" evidence="1">
    <location>
        <begin position="140"/>
        <end position="158"/>
    </location>
</feature>
<evidence type="ECO:0000313" key="3">
    <source>
        <dbReference type="Proteomes" id="UP001499851"/>
    </source>
</evidence>
<feature type="transmembrane region" description="Helical" evidence="1">
    <location>
        <begin position="51"/>
        <end position="71"/>
    </location>
</feature>
<feature type="transmembrane region" description="Helical" evidence="1">
    <location>
        <begin position="83"/>
        <end position="106"/>
    </location>
</feature>
<name>A0ABP4SKB9_9ACTN</name>
<keyword evidence="1" id="KW-0812">Transmembrane</keyword>
<gene>
    <name evidence="2" type="ORF">GCM10009830_19170</name>
</gene>
<feature type="transmembrane region" description="Helical" evidence="1">
    <location>
        <begin position="178"/>
        <end position="199"/>
    </location>
</feature>
<evidence type="ECO:0000313" key="2">
    <source>
        <dbReference type="EMBL" id="GAA1673079.1"/>
    </source>
</evidence>
<accession>A0ABP4SKB9</accession>
<feature type="transmembrane region" description="Helical" evidence="1">
    <location>
        <begin position="20"/>
        <end position="39"/>
    </location>
</feature>
<keyword evidence="1" id="KW-0472">Membrane</keyword>
<keyword evidence="1" id="KW-1133">Transmembrane helix</keyword>
<comment type="caution">
    <text evidence="2">The sequence shown here is derived from an EMBL/GenBank/DDBJ whole genome shotgun (WGS) entry which is preliminary data.</text>
</comment>
<organism evidence="2 3">
    <name type="scientific">Glycomyces endophyticus</name>
    <dbReference type="NCBI Taxonomy" id="480996"/>
    <lineage>
        <taxon>Bacteria</taxon>
        <taxon>Bacillati</taxon>
        <taxon>Actinomycetota</taxon>
        <taxon>Actinomycetes</taxon>
        <taxon>Glycomycetales</taxon>
        <taxon>Glycomycetaceae</taxon>
        <taxon>Glycomyces</taxon>
    </lineage>
</organism>
<proteinExistence type="predicted"/>
<keyword evidence="3" id="KW-1185">Reference proteome</keyword>
<protein>
    <submittedName>
        <fullName evidence="2">Uncharacterized protein</fullName>
    </submittedName>
</protein>
<dbReference type="EMBL" id="BAAAQF010000005">
    <property type="protein sequence ID" value="GAA1673079.1"/>
    <property type="molecule type" value="Genomic_DNA"/>
</dbReference>
<sequence>MNDAARTTAPASPVTALSAILWGLAPIAWLAAFFTWLFVSADAMDSGGRTAVGDAVAVVLLGLPAPWLLWASWRMPRPRLDAYLAEAGALATMLASLYIATLNYMISPPAGPGPIALTVVYLAGAAVLLAAAWPLPGRRIAYGTAALACVVLGVGFRMGEEGSLFRLDIGFLTQDELFAAVLLGLPAVGAVLEAARWAVGRLRA</sequence>
<feature type="transmembrane region" description="Helical" evidence="1">
    <location>
        <begin position="112"/>
        <end position="133"/>
    </location>
</feature>
<reference evidence="3" key="1">
    <citation type="journal article" date="2019" name="Int. J. Syst. Evol. Microbiol.">
        <title>The Global Catalogue of Microorganisms (GCM) 10K type strain sequencing project: providing services to taxonomists for standard genome sequencing and annotation.</title>
        <authorList>
            <consortium name="The Broad Institute Genomics Platform"/>
            <consortium name="The Broad Institute Genome Sequencing Center for Infectious Disease"/>
            <person name="Wu L."/>
            <person name="Ma J."/>
        </authorList>
    </citation>
    <scope>NUCLEOTIDE SEQUENCE [LARGE SCALE GENOMIC DNA]</scope>
    <source>
        <strain evidence="3">JCM 16001</strain>
    </source>
</reference>